<sequence>MNNKITDKQALTIVILFTIGTSISNTPGRIAKENAWISIILAFIIFIPIALMYSRILEKFPGKNAFEICDIVFGKFFGKVFNIIFTFHFFVTVAALLRNLGDFIYGVGPQETPMEVNMIFLGLLGILGLYGGINILGRWSIIMFPIILFILLIPFPFLIPQMKIDRILPVMYNGMSPVIKGALSTLSFPITQSFVFSMVFENIQDAKSFKNIILKGVLIGMLVLLIVVFCILLIIGGETYLNSYLTTFVTLRRLTIGKLFERVEIIILQTFVYTIFLKFSIMFIATMKGIGYIFNLKNYKAISLIIIFLAASVGYILYSNSMEGIEFIINVWPPYALTFQVVLPFILWIISEIKIKSSLG</sequence>
<dbReference type="GO" id="GO:0016020">
    <property type="term" value="C:membrane"/>
    <property type="evidence" value="ECO:0007669"/>
    <property type="project" value="UniProtKB-SubCell"/>
</dbReference>
<evidence type="ECO:0000256" key="2">
    <source>
        <dbReference type="ARBA" id="ARBA00007998"/>
    </source>
</evidence>
<dbReference type="PANTHER" id="PTHR34975:SF2">
    <property type="entry name" value="SPORE GERMINATION PROTEIN A2"/>
    <property type="match status" value="1"/>
</dbReference>
<proteinExistence type="inferred from homology"/>
<feature type="transmembrane region" description="Helical" evidence="8">
    <location>
        <begin position="179"/>
        <end position="200"/>
    </location>
</feature>
<dbReference type="RefSeq" id="WP_052222326.1">
    <property type="nucleotide sequence ID" value="NZ_LHUR01000033.1"/>
</dbReference>
<feature type="transmembrane region" description="Helical" evidence="8">
    <location>
        <begin position="141"/>
        <end position="159"/>
    </location>
</feature>
<reference evidence="10" key="1">
    <citation type="submission" date="2015-08" db="EMBL/GenBank/DDBJ databases">
        <title>Genome sequence of the strict anaerobe Clostridium homopropionicum LuHBu1 (DSM 5847T).</title>
        <authorList>
            <person name="Poehlein A."/>
            <person name="Beck M."/>
            <person name="Schiel-Bengelsdorf B."/>
            <person name="Bengelsdorf F.R."/>
            <person name="Daniel R."/>
            <person name="Duerre P."/>
        </authorList>
    </citation>
    <scope>NUCLEOTIDE SEQUENCE [LARGE SCALE GENOMIC DNA]</scope>
    <source>
        <strain evidence="10">DSM 5847</strain>
    </source>
</reference>
<dbReference type="InterPro" id="IPR004761">
    <property type="entry name" value="Spore_GerAB"/>
</dbReference>
<evidence type="ECO:0000256" key="6">
    <source>
        <dbReference type="ARBA" id="ARBA00022989"/>
    </source>
</evidence>
<keyword evidence="10" id="KW-1185">Reference proteome</keyword>
<feature type="transmembrane region" description="Helical" evidence="8">
    <location>
        <begin position="35"/>
        <end position="56"/>
    </location>
</feature>
<feature type="transmembrane region" description="Helical" evidence="8">
    <location>
        <begin position="117"/>
        <end position="136"/>
    </location>
</feature>
<evidence type="ECO:0000256" key="8">
    <source>
        <dbReference type="SAM" id="Phobius"/>
    </source>
</evidence>
<feature type="transmembrane region" description="Helical" evidence="8">
    <location>
        <begin position="265"/>
        <end position="287"/>
    </location>
</feature>
<dbReference type="PATRIC" id="fig|1121318.3.peg.2856"/>
<dbReference type="PANTHER" id="PTHR34975">
    <property type="entry name" value="SPORE GERMINATION PROTEIN A2"/>
    <property type="match status" value="1"/>
</dbReference>
<dbReference type="NCBIfam" id="TIGR00912">
    <property type="entry name" value="2A0309"/>
    <property type="match status" value="1"/>
</dbReference>
<evidence type="ECO:0000313" key="9">
    <source>
        <dbReference type="EMBL" id="KOA18801.1"/>
    </source>
</evidence>
<organism evidence="9 10">
    <name type="scientific">Clostridium homopropionicum DSM 5847</name>
    <dbReference type="NCBI Taxonomy" id="1121318"/>
    <lineage>
        <taxon>Bacteria</taxon>
        <taxon>Bacillati</taxon>
        <taxon>Bacillota</taxon>
        <taxon>Clostridia</taxon>
        <taxon>Eubacteriales</taxon>
        <taxon>Clostridiaceae</taxon>
        <taxon>Clostridium</taxon>
    </lineage>
</organism>
<evidence type="ECO:0000256" key="7">
    <source>
        <dbReference type="ARBA" id="ARBA00023136"/>
    </source>
</evidence>
<feature type="transmembrane region" description="Helical" evidence="8">
    <location>
        <begin position="299"/>
        <end position="319"/>
    </location>
</feature>
<comment type="subcellular location">
    <subcellularLocation>
        <location evidence="1">Membrane</location>
        <topology evidence="1">Multi-pass membrane protein</topology>
    </subcellularLocation>
</comment>
<accession>A0A0L6Z759</accession>
<dbReference type="Pfam" id="PF03845">
    <property type="entry name" value="Spore_permease"/>
    <property type="match status" value="1"/>
</dbReference>
<dbReference type="AlphaFoldDB" id="A0A0L6Z759"/>
<protein>
    <submittedName>
        <fullName evidence="9">Spore germination protein B2</fullName>
    </submittedName>
</protein>
<evidence type="ECO:0000256" key="4">
    <source>
        <dbReference type="ARBA" id="ARBA00022544"/>
    </source>
</evidence>
<keyword evidence="7 8" id="KW-0472">Membrane</keyword>
<dbReference type="Proteomes" id="UP000037043">
    <property type="component" value="Unassembled WGS sequence"/>
</dbReference>
<feature type="transmembrane region" description="Helical" evidence="8">
    <location>
        <begin position="212"/>
        <end position="235"/>
    </location>
</feature>
<dbReference type="STRING" id="36844.SAMN04488501_11616"/>
<dbReference type="GO" id="GO:0009847">
    <property type="term" value="P:spore germination"/>
    <property type="evidence" value="ECO:0007669"/>
    <property type="project" value="InterPro"/>
</dbReference>
<keyword evidence="3" id="KW-0813">Transport</keyword>
<evidence type="ECO:0000256" key="3">
    <source>
        <dbReference type="ARBA" id="ARBA00022448"/>
    </source>
</evidence>
<feature type="transmembrane region" description="Helical" evidence="8">
    <location>
        <begin position="76"/>
        <end position="97"/>
    </location>
</feature>
<gene>
    <name evidence="9" type="primary">gerBB</name>
    <name evidence="9" type="ORF">CLHOM_28490</name>
</gene>
<keyword evidence="4" id="KW-0309">Germination</keyword>
<dbReference type="EMBL" id="LHUR01000033">
    <property type="protein sequence ID" value="KOA18801.1"/>
    <property type="molecule type" value="Genomic_DNA"/>
</dbReference>
<keyword evidence="6 8" id="KW-1133">Transmembrane helix</keyword>
<keyword evidence="5 8" id="KW-0812">Transmembrane</keyword>
<comment type="caution">
    <text evidence="9">The sequence shown here is derived from an EMBL/GenBank/DDBJ whole genome shotgun (WGS) entry which is preliminary data.</text>
</comment>
<evidence type="ECO:0000313" key="10">
    <source>
        <dbReference type="Proteomes" id="UP000037043"/>
    </source>
</evidence>
<comment type="similarity">
    <text evidence="2">Belongs to the amino acid-polyamine-organocation (APC) superfamily. Spore germination protein (SGP) (TC 2.A.3.9) family.</text>
</comment>
<name>A0A0L6Z759_9CLOT</name>
<evidence type="ECO:0000256" key="1">
    <source>
        <dbReference type="ARBA" id="ARBA00004141"/>
    </source>
</evidence>
<feature type="transmembrane region" description="Helical" evidence="8">
    <location>
        <begin position="331"/>
        <end position="350"/>
    </location>
</feature>
<evidence type="ECO:0000256" key="5">
    <source>
        <dbReference type="ARBA" id="ARBA00022692"/>
    </source>
</evidence>